<reference evidence="3" key="3">
    <citation type="submission" date="2025-04" db="UniProtKB">
        <authorList>
            <consortium name="RefSeq"/>
        </authorList>
    </citation>
    <scope>IDENTIFICATION</scope>
    <source>
        <strain evidence="3">CBS 781.70</strain>
    </source>
</reference>
<gene>
    <name evidence="1 3" type="ORF">P152DRAFT_462721</name>
</gene>
<reference evidence="1 3" key="1">
    <citation type="submission" date="2020-01" db="EMBL/GenBank/DDBJ databases">
        <authorList>
            <consortium name="DOE Joint Genome Institute"/>
            <person name="Haridas S."/>
            <person name="Albert R."/>
            <person name="Binder M."/>
            <person name="Bloem J."/>
            <person name="Labutti K."/>
            <person name="Salamov A."/>
            <person name="Andreopoulos B."/>
            <person name="Baker S.E."/>
            <person name="Barry K."/>
            <person name="Bills G."/>
            <person name="Bluhm B.H."/>
            <person name="Cannon C."/>
            <person name="Castanera R."/>
            <person name="Culley D.E."/>
            <person name="Daum C."/>
            <person name="Ezra D."/>
            <person name="Gonzalez J.B."/>
            <person name="Henrissat B."/>
            <person name="Kuo A."/>
            <person name="Liang C."/>
            <person name="Lipzen A."/>
            <person name="Lutzoni F."/>
            <person name="Magnuson J."/>
            <person name="Mondo S."/>
            <person name="Nolan M."/>
            <person name="Ohm R."/>
            <person name="Pangilinan J."/>
            <person name="Park H.-J."/>
            <person name="Ramirez L."/>
            <person name="Alfaro M."/>
            <person name="Sun H."/>
            <person name="Tritt A."/>
            <person name="Yoshinaga Y."/>
            <person name="Zwiers L.-H."/>
            <person name="Turgeon B.G."/>
            <person name="Goodwin S.B."/>
            <person name="Spatafora J.W."/>
            <person name="Crous P.W."/>
            <person name="Grigoriev I.V."/>
        </authorList>
    </citation>
    <scope>NUCLEOTIDE SEQUENCE</scope>
    <source>
        <strain evidence="1 3">CBS 781.70</strain>
    </source>
</reference>
<protein>
    <submittedName>
        <fullName evidence="1 3">Uncharacterized protein</fullName>
    </submittedName>
</protein>
<proteinExistence type="predicted"/>
<accession>A0A6G1FRD8</accession>
<keyword evidence="2" id="KW-1185">Reference proteome</keyword>
<dbReference type="Proteomes" id="UP000504638">
    <property type="component" value="Unplaced"/>
</dbReference>
<sequence>MWTGLVIQVALTCIGRPPPIRAIRHPSVTCPSTSQHHPPSLSMPPSLLRRRCKVLSSSRSTPDMHPVRPPATTIVTMKPTSHACQKNAEM</sequence>
<evidence type="ECO:0000313" key="1">
    <source>
        <dbReference type="EMBL" id="KAF1808232.1"/>
    </source>
</evidence>
<reference evidence="3" key="2">
    <citation type="submission" date="2020-04" db="EMBL/GenBank/DDBJ databases">
        <authorList>
            <consortium name="NCBI Genome Project"/>
        </authorList>
    </citation>
    <scope>NUCLEOTIDE SEQUENCE</scope>
    <source>
        <strain evidence="3">CBS 781.70</strain>
    </source>
</reference>
<dbReference type="GeneID" id="54420972"/>
<dbReference type="AlphaFoldDB" id="A0A6G1FRD8"/>
<name>A0A6G1FRD8_9PEZI</name>
<evidence type="ECO:0000313" key="2">
    <source>
        <dbReference type="Proteomes" id="UP000504638"/>
    </source>
</evidence>
<organism evidence="1">
    <name type="scientific">Eremomyces bilateralis CBS 781.70</name>
    <dbReference type="NCBI Taxonomy" id="1392243"/>
    <lineage>
        <taxon>Eukaryota</taxon>
        <taxon>Fungi</taxon>
        <taxon>Dikarya</taxon>
        <taxon>Ascomycota</taxon>
        <taxon>Pezizomycotina</taxon>
        <taxon>Dothideomycetes</taxon>
        <taxon>Dothideomycetes incertae sedis</taxon>
        <taxon>Eremomycetales</taxon>
        <taxon>Eremomycetaceae</taxon>
        <taxon>Eremomyces</taxon>
    </lineage>
</organism>
<dbReference type="RefSeq" id="XP_033529863.1">
    <property type="nucleotide sequence ID" value="XM_033680402.1"/>
</dbReference>
<dbReference type="EMBL" id="ML975187">
    <property type="protein sequence ID" value="KAF1808232.1"/>
    <property type="molecule type" value="Genomic_DNA"/>
</dbReference>
<evidence type="ECO:0000313" key="3">
    <source>
        <dbReference type="RefSeq" id="XP_033529863.1"/>
    </source>
</evidence>